<dbReference type="EMBL" id="JBBNAE010000011">
    <property type="protein sequence ID" value="KAK9085406.1"/>
    <property type="molecule type" value="Genomic_DNA"/>
</dbReference>
<evidence type="ECO:0000256" key="3">
    <source>
        <dbReference type="ARBA" id="ARBA00022490"/>
    </source>
</evidence>
<dbReference type="InterPro" id="IPR002109">
    <property type="entry name" value="Glutaredoxin"/>
</dbReference>
<reference evidence="6 7" key="1">
    <citation type="submission" date="2024-01" db="EMBL/GenBank/DDBJ databases">
        <title>Genome assemblies of Stephania.</title>
        <authorList>
            <person name="Yang L."/>
        </authorList>
    </citation>
    <scope>NUCLEOTIDE SEQUENCE [LARGE SCALE GENOMIC DNA]</scope>
    <source>
        <strain evidence="6">QJT</strain>
        <tissue evidence="6">Leaf</tissue>
    </source>
</reference>
<accession>A0AAP0E2G3</accession>
<evidence type="ECO:0000256" key="2">
    <source>
        <dbReference type="ARBA" id="ARBA00007568"/>
    </source>
</evidence>
<dbReference type="InterPro" id="IPR011905">
    <property type="entry name" value="GlrX-like_pln_2"/>
</dbReference>
<sequence length="116" mass="12291">MNESPSTTRRMSTTCTVKSMVSENTVVLVGRRGCYMCYVMKRLLVGIGADPVVYEVDSEEGEAVLADELAAMGGGGLPMQFPVVYVGGRMVGGLEKLMGVHISGELEAMLKDVGGL</sequence>
<evidence type="ECO:0000256" key="1">
    <source>
        <dbReference type="ARBA" id="ARBA00004496"/>
    </source>
</evidence>
<evidence type="ECO:0000256" key="4">
    <source>
        <dbReference type="ARBA" id="ARBA00023284"/>
    </source>
</evidence>
<dbReference type="PANTHER" id="PTHR10168">
    <property type="entry name" value="GLUTAREDOXIN"/>
    <property type="match status" value="1"/>
</dbReference>
<keyword evidence="7" id="KW-1185">Reference proteome</keyword>
<dbReference type="Pfam" id="PF00462">
    <property type="entry name" value="Glutaredoxin"/>
    <property type="match status" value="1"/>
</dbReference>
<keyword evidence="3" id="KW-0963">Cytoplasm</keyword>
<dbReference type="Gene3D" id="3.40.30.10">
    <property type="entry name" value="Glutaredoxin"/>
    <property type="match status" value="1"/>
</dbReference>
<comment type="caution">
    <text evidence="6">The sequence shown here is derived from an EMBL/GenBank/DDBJ whole genome shotgun (WGS) entry which is preliminary data.</text>
</comment>
<evidence type="ECO:0000313" key="7">
    <source>
        <dbReference type="Proteomes" id="UP001417504"/>
    </source>
</evidence>
<organism evidence="6 7">
    <name type="scientific">Stephania japonica</name>
    <dbReference type="NCBI Taxonomy" id="461633"/>
    <lineage>
        <taxon>Eukaryota</taxon>
        <taxon>Viridiplantae</taxon>
        <taxon>Streptophyta</taxon>
        <taxon>Embryophyta</taxon>
        <taxon>Tracheophyta</taxon>
        <taxon>Spermatophyta</taxon>
        <taxon>Magnoliopsida</taxon>
        <taxon>Ranunculales</taxon>
        <taxon>Menispermaceae</taxon>
        <taxon>Menispermoideae</taxon>
        <taxon>Cissampelideae</taxon>
        <taxon>Stephania</taxon>
    </lineage>
</organism>
<evidence type="ECO:0000313" key="6">
    <source>
        <dbReference type="EMBL" id="KAK9085406.1"/>
    </source>
</evidence>
<keyword evidence="4" id="KW-0676">Redox-active center</keyword>
<evidence type="ECO:0000259" key="5">
    <source>
        <dbReference type="Pfam" id="PF00462"/>
    </source>
</evidence>
<protein>
    <recommendedName>
        <fullName evidence="5">Glutaredoxin domain-containing protein</fullName>
    </recommendedName>
</protein>
<dbReference type="NCBIfam" id="TIGR02189">
    <property type="entry name" value="GlrX-like_plant"/>
    <property type="match status" value="1"/>
</dbReference>
<proteinExistence type="inferred from homology"/>
<gene>
    <name evidence="6" type="ORF">Sjap_025817</name>
</gene>
<dbReference type="GO" id="GO:0005737">
    <property type="term" value="C:cytoplasm"/>
    <property type="evidence" value="ECO:0007669"/>
    <property type="project" value="UniProtKB-SubCell"/>
</dbReference>
<dbReference type="AlphaFoldDB" id="A0AAP0E2G3"/>
<dbReference type="Proteomes" id="UP001417504">
    <property type="component" value="Unassembled WGS sequence"/>
</dbReference>
<feature type="domain" description="Glutaredoxin" evidence="5">
    <location>
        <begin position="26"/>
        <end position="91"/>
    </location>
</feature>
<comment type="subcellular location">
    <subcellularLocation>
        <location evidence="1">Cytoplasm</location>
    </subcellularLocation>
</comment>
<dbReference type="InterPro" id="IPR036249">
    <property type="entry name" value="Thioredoxin-like_sf"/>
</dbReference>
<dbReference type="SUPFAM" id="SSF52833">
    <property type="entry name" value="Thioredoxin-like"/>
    <property type="match status" value="1"/>
</dbReference>
<comment type="similarity">
    <text evidence="2">Belongs to the glutaredoxin family. CC-type subfamily.</text>
</comment>
<name>A0AAP0E2G3_9MAGN</name>
<dbReference type="PROSITE" id="PS51354">
    <property type="entry name" value="GLUTAREDOXIN_2"/>
    <property type="match status" value="1"/>
</dbReference>